<evidence type="ECO:0000313" key="3">
    <source>
        <dbReference type="EMBL" id="GFE04942.1"/>
    </source>
</evidence>
<sequence>MRERQPAQERRRAREFALFVAGAAGRLLHTATLLTGEPASGPAPAAEELLTCALARTYAAWDRLRGDDPYERTRRELAARFAHTAWRHRRPRGGLLDRLSPQERLVLVLRLYEGVPEEQTAAQLGLPAERVHALCLHAIAEMRSHRPRPEPAPARRPAPAQAPAQAQEPGRAQSISPPPLPPDPARKPPPPSESGRPPQGPPTPPASNPTQGSPAPPASGAPQTPAPKSAAP</sequence>
<feature type="region of interest" description="Disordered" evidence="1">
    <location>
        <begin position="145"/>
        <end position="232"/>
    </location>
</feature>
<accession>A0A640S2R7</accession>
<feature type="domain" description="RNA polymerase sigma-70 region 4" evidence="2">
    <location>
        <begin position="95"/>
        <end position="143"/>
    </location>
</feature>
<protein>
    <recommendedName>
        <fullName evidence="2">RNA polymerase sigma-70 region 4 domain-containing protein</fullName>
    </recommendedName>
</protein>
<feature type="compositionally biased region" description="Pro residues" evidence="1">
    <location>
        <begin position="176"/>
        <end position="207"/>
    </location>
</feature>
<dbReference type="AlphaFoldDB" id="A0A640S2R7"/>
<dbReference type="InterPro" id="IPR013324">
    <property type="entry name" value="RNA_pol_sigma_r3/r4-like"/>
</dbReference>
<dbReference type="InterPro" id="IPR007630">
    <property type="entry name" value="RNA_pol_sigma70_r4"/>
</dbReference>
<proteinExistence type="predicted"/>
<feature type="compositionally biased region" description="Low complexity" evidence="1">
    <location>
        <begin position="157"/>
        <end position="173"/>
    </location>
</feature>
<dbReference type="Proteomes" id="UP000435837">
    <property type="component" value="Unassembled WGS sequence"/>
</dbReference>
<evidence type="ECO:0000256" key="1">
    <source>
        <dbReference type="SAM" id="MobiDB-lite"/>
    </source>
</evidence>
<dbReference type="Gene3D" id="1.10.10.10">
    <property type="entry name" value="Winged helix-like DNA-binding domain superfamily/Winged helix DNA-binding domain"/>
    <property type="match status" value="1"/>
</dbReference>
<dbReference type="GO" id="GO:0006352">
    <property type="term" value="P:DNA-templated transcription initiation"/>
    <property type="evidence" value="ECO:0007669"/>
    <property type="project" value="InterPro"/>
</dbReference>
<comment type="caution">
    <text evidence="3">The sequence shown here is derived from an EMBL/GenBank/DDBJ whole genome shotgun (WGS) entry which is preliminary data.</text>
</comment>
<dbReference type="InterPro" id="IPR036388">
    <property type="entry name" value="WH-like_DNA-bd_sf"/>
</dbReference>
<evidence type="ECO:0000313" key="4">
    <source>
        <dbReference type="Proteomes" id="UP000435837"/>
    </source>
</evidence>
<feature type="compositionally biased region" description="Low complexity" evidence="1">
    <location>
        <begin position="220"/>
        <end position="232"/>
    </location>
</feature>
<evidence type="ECO:0000259" key="2">
    <source>
        <dbReference type="Pfam" id="PF04545"/>
    </source>
</evidence>
<dbReference type="EMBL" id="BLIN01000002">
    <property type="protein sequence ID" value="GFE04942.1"/>
    <property type="molecule type" value="Genomic_DNA"/>
</dbReference>
<name>A0A640S2R7_9ACTN</name>
<dbReference type="SUPFAM" id="SSF88659">
    <property type="entry name" value="Sigma3 and sigma4 domains of RNA polymerase sigma factors"/>
    <property type="match status" value="1"/>
</dbReference>
<gene>
    <name evidence="3" type="ORF">Scani_12100</name>
</gene>
<dbReference type="GO" id="GO:0003700">
    <property type="term" value="F:DNA-binding transcription factor activity"/>
    <property type="evidence" value="ECO:0007669"/>
    <property type="project" value="InterPro"/>
</dbReference>
<organism evidence="3 4">
    <name type="scientific">Streptomyces caniferus</name>
    <dbReference type="NCBI Taxonomy" id="285557"/>
    <lineage>
        <taxon>Bacteria</taxon>
        <taxon>Bacillati</taxon>
        <taxon>Actinomycetota</taxon>
        <taxon>Actinomycetes</taxon>
        <taxon>Kitasatosporales</taxon>
        <taxon>Streptomycetaceae</taxon>
        <taxon>Streptomyces</taxon>
    </lineage>
</organism>
<reference evidence="3 4" key="1">
    <citation type="submission" date="2019-12" db="EMBL/GenBank/DDBJ databases">
        <title>Whole genome shotgun sequence of Streptomyces caniferus NBRC 15389.</title>
        <authorList>
            <person name="Ichikawa N."/>
            <person name="Kimura A."/>
            <person name="Kitahashi Y."/>
            <person name="Komaki H."/>
            <person name="Tamura T."/>
        </authorList>
    </citation>
    <scope>NUCLEOTIDE SEQUENCE [LARGE SCALE GENOMIC DNA]</scope>
    <source>
        <strain evidence="3 4">NBRC 15389</strain>
    </source>
</reference>
<dbReference type="Pfam" id="PF04545">
    <property type="entry name" value="Sigma70_r4"/>
    <property type="match status" value="1"/>
</dbReference>